<dbReference type="EMBL" id="BMAU01021354">
    <property type="protein sequence ID" value="GFY20124.1"/>
    <property type="molecule type" value="Genomic_DNA"/>
</dbReference>
<sequence length="93" mass="10578">MIAQTHITGNHSATRRHYIRGEQTGDLKYDDFFLCESWLPMPRGRHRASFDQVSEFIRGGIVVYRDCGLSFTEIGRSVGRNQTTNADLSLLDS</sequence>
<evidence type="ECO:0000313" key="2">
    <source>
        <dbReference type="Proteomes" id="UP000887159"/>
    </source>
</evidence>
<protein>
    <submittedName>
        <fullName evidence="1">Uncharacterized protein</fullName>
    </submittedName>
</protein>
<comment type="caution">
    <text evidence="1">The sequence shown here is derived from an EMBL/GenBank/DDBJ whole genome shotgun (WGS) entry which is preliminary data.</text>
</comment>
<accession>A0A8X6VS35</accession>
<evidence type="ECO:0000313" key="1">
    <source>
        <dbReference type="EMBL" id="GFY20124.1"/>
    </source>
</evidence>
<proteinExistence type="predicted"/>
<name>A0A8X6VS35_TRICX</name>
<keyword evidence="2" id="KW-1185">Reference proteome</keyword>
<dbReference type="AlphaFoldDB" id="A0A8X6VS35"/>
<gene>
    <name evidence="1" type="ORF">TNCV_2148171</name>
</gene>
<organism evidence="1 2">
    <name type="scientific">Trichonephila clavipes</name>
    <name type="common">Golden silk orbweaver</name>
    <name type="synonym">Nephila clavipes</name>
    <dbReference type="NCBI Taxonomy" id="2585209"/>
    <lineage>
        <taxon>Eukaryota</taxon>
        <taxon>Metazoa</taxon>
        <taxon>Ecdysozoa</taxon>
        <taxon>Arthropoda</taxon>
        <taxon>Chelicerata</taxon>
        <taxon>Arachnida</taxon>
        <taxon>Araneae</taxon>
        <taxon>Araneomorphae</taxon>
        <taxon>Entelegynae</taxon>
        <taxon>Araneoidea</taxon>
        <taxon>Nephilidae</taxon>
        <taxon>Trichonephila</taxon>
    </lineage>
</organism>
<dbReference type="Proteomes" id="UP000887159">
    <property type="component" value="Unassembled WGS sequence"/>
</dbReference>
<reference evidence="1" key="1">
    <citation type="submission" date="2020-08" db="EMBL/GenBank/DDBJ databases">
        <title>Multicomponent nature underlies the extraordinary mechanical properties of spider dragline silk.</title>
        <authorList>
            <person name="Kono N."/>
            <person name="Nakamura H."/>
            <person name="Mori M."/>
            <person name="Yoshida Y."/>
            <person name="Ohtoshi R."/>
            <person name="Malay A.D."/>
            <person name="Moran D.A.P."/>
            <person name="Tomita M."/>
            <person name="Numata K."/>
            <person name="Arakawa K."/>
        </authorList>
    </citation>
    <scope>NUCLEOTIDE SEQUENCE</scope>
</reference>